<dbReference type="AlphaFoldDB" id="A0A080N3H4"/>
<reference evidence="2 3" key="1">
    <citation type="journal article" date="2014" name="Appl. Environ. Microbiol.">
        <title>Genomic encyclopedia of type strains of the genus Bifidobacterium.</title>
        <authorList>
            <person name="Milani C."/>
            <person name="Lugli G.A."/>
            <person name="Duranti S."/>
            <person name="Turroni F."/>
            <person name="Bottacini F."/>
            <person name="Mangifesta M."/>
            <person name="Sanchez B."/>
            <person name="Viappiani A."/>
            <person name="Mancabelli L."/>
            <person name="Taminiau B."/>
            <person name="Delcenserie V."/>
            <person name="Barrangou R."/>
            <person name="Margolles A."/>
            <person name="van Sinderen D."/>
            <person name="Ventura M."/>
        </authorList>
    </citation>
    <scope>NUCLEOTIDE SEQUENCE [LARGE SCALE GENOMIC DNA]</scope>
    <source>
        <strain evidence="2 3">DSM 19703</strain>
    </source>
</reference>
<dbReference type="EMBL" id="ATLK01000001">
    <property type="protein sequence ID" value="KFF31702.1"/>
    <property type="molecule type" value="Genomic_DNA"/>
</dbReference>
<feature type="transmembrane region" description="Helical" evidence="1">
    <location>
        <begin position="86"/>
        <end position="110"/>
    </location>
</feature>
<evidence type="ECO:0000256" key="1">
    <source>
        <dbReference type="SAM" id="Phobius"/>
    </source>
</evidence>
<name>A0A080N3H4_9BIFI</name>
<organism evidence="2 3">
    <name type="scientific">Bifidobacterium bombi DSM 19703</name>
    <dbReference type="NCBI Taxonomy" id="1341695"/>
    <lineage>
        <taxon>Bacteria</taxon>
        <taxon>Bacillati</taxon>
        <taxon>Actinomycetota</taxon>
        <taxon>Actinomycetes</taxon>
        <taxon>Bifidobacteriales</taxon>
        <taxon>Bifidobacteriaceae</taxon>
        <taxon>Bifidobacterium</taxon>
    </lineage>
</organism>
<gene>
    <name evidence="2" type="ORF">BBOMB_1089</name>
</gene>
<keyword evidence="1" id="KW-0812">Transmembrane</keyword>
<sequence length="180" mass="20424">MSLYRLFGVPNPDMSRLLRFSDEDAQGRLLNDAGSQGAGFQGAGVPQRSYRRSLKNRGLFCFAIALVFAVVGAVCILPVFGFARRYMWFGVGLFCMALMFFFMGVVTVRLADDLSMRTFQAFWFVTMFTKVLPLVLGLAIWRQSKYHDVASLLLCLLFFLPNFVSRFVQDHIVDVNSDEE</sequence>
<keyword evidence="1" id="KW-1133">Transmembrane helix</keyword>
<dbReference type="STRING" id="1341695.BBOMB_1089"/>
<feature type="transmembrane region" description="Helical" evidence="1">
    <location>
        <begin position="122"/>
        <end position="140"/>
    </location>
</feature>
<proteinExistence type="predicted"/>
<keyword evidence="3" id="KW-1185">Reference proteome</keyword>
<protein>
    <submittedName>
        <fullName evidence="2">Uncharacterized protein</fullName>
    </submittedName>
</protein>
<feature type="transmembrane region" description="Helical" evidence="1">
    <location>
        <begin position="146"/>
        <end position="164"/>
    </location>
</feature>
<keyword evidence="1" id="KW-0472">Membrane</keyword>
<comment type="caution">
    <text evidence="2">The sequence shown here is derived from an EMBL/GenBank/DDBJ whole genome shotgun (WGS) entry which is preliminary data.</text>
</comment>
<dbReference type="Proteomes" id="UP000028730">
    <property type="component" value="Unassembled WGS sequence"/>
</dbReference>
<evidence type="ECO:0000313" key="3">
    <source>
        <dbReference type="Proteomes" id="UP000028730"/>
    </source>
</evidence>
<evidence type="ECO:0000313" key="2">
    <source>
        <dbReference type="EMBL" id="KFF31702.1"/>
    </source>
</evidence>
<accession>A0A080N3H4</accession>
<feature type="transmembrane region" description="Helical" evidence="1">
    <location>
        <begin position="58"/>
        <end position="80"/>
    </location>
</feature>
<dbReference type="RefSeq" id="WP_044087976.1">
    <property type="nucleotide sequence ID" value="NZ_ATLK01000001.1"/>
</dbReference>